<dbReference type="RefSeq" id="WP_046145785.1">
    <property type="nucleotide sequence ID" value="NZ_KQ033912.1"/>
</dbReference>
<dbReference type="InterPro" id="IPR011042">
    <property type="entry name" value="6-blade_b-propeller_TolB-like"/>
</dbReference>
<dbReference type="PATRIC" id="fig|927665.4.peg.1652"/>
<dbReference type="Pfam" id="PF17170">
    <property type="entry name" value="DUF5128"/>
    <property type="match status" value="1"/>
</dbReference>
<evidence type="ECO:0008006" key="3">
    <source>
        <dbReference type="Google" id="ProtNLM"/>
    </source>
</evidence>
<reference evidence="1 2" key="1">
    <citation type="submission" date="2013-04" db="EMBL/GenBank/DDBJ databases">
        <title>The Genome Sequence of Parabacteroides goldsteinii DSM 19448.</title>
        <authorList>
            <consortium name="The Broad Institute Genomics Platform"/>
            <person name="Earl A."/>
            <person name="Ward D."/>
            <person name="Feldgarden M."/>
            <person name="Gevers D."/>
            <person name="Martens E."/>
            <person name="Sakamoto M."/>
            <person name="Benno Y."/>
            <person name="Song Y."/>
            <person name="Liu C."/>
            <person name="Lee J."/>
            <person name="Bolanos M."/>
            <person name="Vaisanen M.L."/>
            <person name="Finegold S.M."/>
            <person name="Walker B."/>
            <person name="Young S."/>
            <person name="Zeng Q."/>
            <person name="Gargeya S."/>
            <person name="Fitzgerald M."/>
            <person name="Haas B."/>
            <person name="Abouelleil A."/>
            <person name="Allen A.W."/>
            <person name="Alvarado L."/>
            <person name="Arachchi H.M."/>
            <person name="Berlin A.M."/>
            <person name="Chapman S.B."/>
            <person name="Gainer-Dewar J."/>
            <person name="Goldberg J."/>
            <person name="Griggs A."/>
            <person name="Gujja S."/>
            <person name="Hansen M."/>
            <person name="Howarth C."/>
            <person name="Imamovic A."/>
            <person name="Ireland A."/>
            <person name="Larimer J."/>
            <person name="McCowan C."/>
            <person name="Murphy C."/>
            <person name="Pearson M."/>
            <person name="Poon T.W."/>
            <person name="Priest M."/>
            <person name="Roberts A."/>
            <person name="Saif S."/>
            <person name="Shea T."/>
            <person name="Sisk P."/>
            <person name="Sykes S."/>
            <person name="Wortman J."/>
            <person name="Nusbaum C."/>
            <person name="Birren B."/>
        </authorList>
    </citation>
    <scope>NUCLEOTIDE SEQUENCE [LARGE SCALE GENOMIC DNA]</scope>
    <source>
        <strain evidence="1 2">DSM 19448</strain>
    </source>
</reference>
<dbReference type="AlphaFoldDB" id="A0A0F5JHA4"/>
<evidence type="ECO:0000313" key="2">
    <source>
        <dbReference type="Proteomes" id="UP000033047"/>
    </source>
</evidence>
<evidence type="ECO:0000313" key="1">
    <source>
        <dbReference type="EMBL" id="KKB56965.1"/>
    </source>
</evidence>
<dbReference type="STRING" id="927665.HMPREF1535_01617"/>
<gene>
    <name evidence="1" type="ORF">HMPREF1535_01617</name>
</gene>
<sequence>MKKKSFLKIGGAMLLLALVLNIHYAWGGDGVKDHPLHLEVLAQSNDSISTGGDAGKGAGTDTGVLWTEISEDCFVIVTGAADTVTAFGLQFKVEADGYGILSVSNASTRCKPGGDKQCSSSPCGEFWIEYAKADGAAASIKEEQKRTEIGDMVSIPITDMETDYGKLSDFAEDIKMIPLEFKDECILGEIRKVVMSDSYIFIMERNNPKGVYVFDHMGKYLYKIGNRGQEPEEFVDLSDFSLNEEERVVYLYDLMRTKVLAFSYEGDFIKDIPMNYYADNFEYQNGLFYLYRENVVHGDPLYSLVIKDDKGKTVNKYYPVIEKLSKTNYCVFRKLDNEILFAEDLRDSIFTIRGDELTPKYFIDYKAKSMSKVDRESILKRTRLPLTVLLECKKMAGIKDIFEINDKVFIKNKHIVIPQFTVYDKKTQKVKTFSHILNDFLFIGLSHPIGQYKDYLISVGPQERLQAAINIGFKVWQEEGLLTAKRAKELTAMIEERFPDRNNIGETNPMIFLLKVKK</sequence>
<protein>
    <recommendedName>
        <fullName evidence="3">6-bladed beta-propeller</fullName>
    </recommendedName>
</protein>
<dbReference type="HOGENOM" id="CLU_040031_0_0_10"/>
<proteinExistence type="predicted"/>
<dbReference type="Proteomes" id="UP000033047">
    <property type="component" value="Unassembled WGS sequence"/>
</dbReference>
<organism evidence="1 2">
    <name type="scientific">Parabacteroides goldsteinii DSM 19448 = WAL 12034</name>
    <dbReference type="NCBI Taxonomy" id="927665"/>
    <lineage>
        <taxon>Bacteria</taxon>
        <taxon>Pseudomonadati</taxon>
        <taxon>Bacteroidota</taxon>
        <taxon>Bacteroidia</taxon>
        <taxon>Bacteroidales</taxon>
        <taxon>Tannerellaceae</taxon>
        <taxon>Parabacteroides</taxon>
    </lineage>
</organism>
<name>A0A0F5JHA4_9BACT</name>
<comment type="caution">
    <text evidence="1">The sequence shown here is derived from an EMBL/GenBank/DDBJ whole genome shotgun (WGS) entry which is preliminary data.</text>
</comment>
<accession>A0A0F5JHA4</accession>
<dbReference type="EMBL" id="AQHV01000010">
    <property type="protein sequence ID" value="KKB56965.1"/>
    <property type="molecule type" value="Genomic_DNA"/>
</dbReference>
<dbReference type="Gene3D" id="2.120.10.30">
    <property type="entry name" value="TolB, C-terminal domain"/>
    <property type="match status" value="1"/>
</dbReference>